<evidence type="ECO:0000313" key="6">
    <source>
        <dbReference type="Proteomes" id="UP000054937"/>
    </source>
</evidence>
<evidence type="ECO:0000256" key="1">
    <source>
        <dbReference type="ARBA" id="ARBA00023054"/>
    </source>
</evidence>
<organism evidence="5 6">
    <name type="scientific">Pseudocohnilembus persalinus</name>
    <name type="common">Ciliate</name>
    <dbReference type="NCBI Taxonomy" id="266149"/>
    <lineage>
        <taxon>Eukaryota</taxon>
        <taxon>Sar</taxon>
        <taxon>Alveolata</taxon>
        <taxon>Ciliophora</taxon>
        <taxon>Intramacronucleata</taxon>
        <taxon>Oligohymenophorea</taxon>
        <taxon>Scuticociliatia</taxon>
        <taxon>Philasterida</taxon>
        <taxon>Pseudocohnilembidae</taxon>
        <taxon>Pseudocohnilembus</taxon>
    </lineage>
</organism>
<dbReference type="Proteomes" id="UP000054937">
    <property type="component" value="Unassembled WGS sequence"/>
</dbReference>
<evidence type="ECO:0000256" key="2">
    <source>
        <dbReference type="SAM" id="Coils"/>
    </source>
</evidence>
<feature type="region of interest" description="Disordered" evidence="3">
    <location>
        <begin position="1"/>
        <end position="47"/>
    </location>
</feature>
<keyword evidence="1 2" id="KW-0175">Coiled coil</keyword>
<dbReference type="AlphaFoldDB" id="A0A0V0Q8K1"/>
<feature type="compositionally biased region" description="Polar residues" evidence="3">
    <location>
        <begin position="1"/>
        <end position="15"/>
    </location>
</feature>
<evidence type="ECO:0000313" key="5">
    <source>
        <dbReference type="EMBL" id="KRW98491.1"/>
    </source>
</evidence>
<sequence length="364" mass="43464">MKQSSFNNFSEQNATKGGVTLPRIQSAGRKEDENNDDELLLEGQPVDNPFYIPEDYEIFKMKEKEKEIRRQERQKNANLKIWEKGIKSKGAFTVGRLNELCKIDEENDDDYAKLNIVDAAKSAIKNRVRQKEPMHQFLEKKREMLLFQMLIDHKREQINQFEELTRLHKKGLEKSEQMLEEDLKRFNDFLEKNKNKSRQTIKDAEDETKKKQEKINEIKQLQELKADLTTKNTQKIENLEEMLRYKKFLDQITPKDKLDEINQRKNQRKNLKSQYSNQGKSIGQLSKKKYEAEQFHMNISKELQVFLDDSDEEFEQHFNKPSQLEGIFQDLEEKNLFLIFNTKETEQKKRFIRNRNAERDGKCS</sequence>
<evidence type="ECO:0000256" key="3">
    <source>
        <dbReference type="SAM" id="MobiDB-lite"/>
    </source>
</evidence>
<gene>
    <name evidence="5" type="ORF">PPERSA_03322</name>
</gene>
<dbReference type="OrthoDB" id="308586at2759"/>
<comment type="caution">
    <text evidence="5">The sequence shown here is derived from an EMBL/GenBank/DDBJ whole genome shotgun (WGS) entry which is preliminary data.</text>
</comment>
<reference evidence="5 6" key="1">
    <citation type="journal article" date="2015" name="Sci. Rep.">
        <title>Genome of the facultative scuticociliatosis pathogen Pseudocohnilembus persalinus provides insight into its virulence through horizontal gene transfer.</title>
        <authorList>
            <person name="Xiong J."/>
            <person name="Wang G."/>
            <person name="Cheng J."/>
            <person name="Tian M."/>
            <person name="Pan X."/>
            <person name="Warren A."/>
            <person name="Jiang C."/>
            <person name="Yuan D."/>
            <person name="Miao W."/>
        </authorList>
    </citation>
    <scope>NUCLEOTIDE SEQUENCE [LARGE SCALE GENOMIC DNA]</scope>
    <source>
        <strain evidence="5">36N120E</strain>
    </source>
</reference>
<feature type="coiled-coil region" evidence="2">
    <location>
        <begin position="187"/>
        <end position="278"/>
    </location>
</feature>
<keyword evidence="6" id="KW-1185">Reference proteome</keyword>
<dbReference type="GO" id="GO:0005856">
    <property type="term" value="C:cytoskeleton"/>
    <property type="evidence" value="ECO:0007669"/>
    <property type="project" value="UniProtKB-ARBA"/>
</dbReference>
<dbReference type="InParanoid" id="A0A0V0Q8K1"/>
<name>A0A0V0Q8K1_PSEPJ</name>
<accession>A0A0V0Q8K1</accession>
<dbReference type="Pfam" id="PF13863">
    <property type="entry name" value="DUF4200"/>
    <property type="match status" value="1"/>
</dbReference>
<evidence type="ECO:0000259" key="4">
    <source>
        <dbReference type="Pfam" id="PF13863"/>
    </source>
</evidence>
<proteinExistence type="predicted"/>
<dbReference type="EMBL" id="LDAU01000243">
    <property type="protein sequence ID" value="KRW98491.1"/>
    <property type="molecule type" value="Genomic_DNA"/>
</dbReference>
<feature type="domain" description="DUF4200" evidence="4">
    <location>
        <begin position="137"/>
        <end position="255"/>
    </location>
</feature>
<dbReference type="PANTHER" id="PTHR21683">
    <property type="entry name" value="COILED-COIL DOMAIN-CONTAINING PROTEIN 42 LIKE-2-LIKE-RELATED"/>
    <property type="match status" value="1"/>
</dbReference>
<dbReference type="PANTHER" id="PTHR21683:SF3">
    <property type="entry name" value="CILIA AND FLAGELLA ASSOCIATED PROTEIN 100"/>
    <property type="match status" value="1"/>
</dbReference>
<dbReference type="InterPro" id="IPR051147">
    <property type="entry name" value="CFAP_domain-containing"/>
</dbReference>
<protein>
    <recommendedName>
        <fullName evidence="4">DUF4200 domain-containing protein</fullName>
    </recommendedName>
</protein>
<dbReference type="InterPro" id="IPR025252">
    <property type="entry name" value="DUF4200"/>
</dbReference>